<proteinExistence type="predicted"/>
<dbReference type="Proteomes" id="UP001160148">
    <property type="component" value="Unassembled WGS sequence"/>
</dbReference>
<dbReference type="EMBL" id="CARXXK010001849">
    <property type="protein sequence ID" value="CAI6377759.1"/>
    <property type="molecule type" value="Genomic_DNA"/>
</dbReference>
<organism evidence="1 2">
    <name type="scientific">Macrosiphum euphorbiae</name>
    <name type="common">potato aphid</name>
    <dbReference type="NCBI Taxonomy" id="13131"/>
    <lineage>
        <taxon>Eukaryota</taxon>
        <taxon>Metazoa</taxon>
        <taxon>Ecdysozoa</taxon>
        <taxon>Arthropoda</taxon>
        <taxon>Hexapoda</taxon>
        <taxon>Insecta</taxon>
        <taxon>Pterygota</taxon>
        <taxon>Neoptera</taxon>
        <taxon>Paraneoptera</taxon>
        <taxon>Hemiptera</taxon>
        <taxon>Sternorrhyncha</taxon>
        <taxon>Aphidomorpha</taxon>
        <taxon>Aphidoidea</taxon>
        <taxon>Aphididae</taxon>
        <taxon>Macrosiphini</taxon>
        <taxon>Macrosiphum</taxon>
    </lineage>
</organism>
<accession>A0AAV0Y9T6</accession>
<dbReference type="AlphaFoldDB" id="A0AAV0Y9T6"/>
<reference evidence="1 2" key="1">
    <citation type="submission" date="2023-01" db="EMBL/GenBank/DDBJ databases">
        <authorList>
            <person name="Whitehead M."/>
        </authorList>
    </citation>
    <scope>NUCLEOTIDE SEQUENCE [LARGE SCALE GENOMIC DNA]</scope>
</reference>
<evidence type="ECO:0000313" key="2">
    <source>
        <dbReference type="Proteomes" id="UP001160148"/>
    </source>
</evidence>
<gene>
    <name evidence="1" type="ORF">MEUPH1_LOCUS30973</name>
</gene>
<comment type="caution">
    <text evidence="1">The sequence shown here is derived from an EMBL/GenBank/DDBJ whole genome shotgun (WGS) entry which is preliminary data.</text>
</comment>
<name>A0AAV0Y9T6_9HEMI</name>
<protein>
    <submittedName>
        <fullName evidence="1">Uncharacterized protein</fullName>
    </submittedName>
</protein>
<keyword evidence="2" id="KW-1185">Reference proteome</keyword>
<evidence type="ECO:0000313" key="1">
    <source>
        <dbReference type="EMBL" id="CAI6377759.1"/>
    </source>
</evidence>
<sequence length="92" mass="10783">MDSSYSIVHFFDDDTVEAIPSFWMKDKMCAWPKNKLFIKKFIVKKMALNDKEFKVLKAWVLSKGIRTLEHARKLADVGLYRSDFSADESFIN</sequence>